<dbReference type="GO" id="GO:0016020">
    <property type="term" value="C:membrane"/>
    <property type="evidence" value="ECO:0007669"/>
    <property type="project" value="UniProtKB-SubCell"/>
</dbReference>
<dbReference type="Proteomes" id="UP000237441">
    <property type="component" value="Unassembled WGS sequence"/>
</dbReference>
<dbReference type="PANTHER" id="PTHR10165:SF154">
    <property type="entry name" value="PAP2 DOMAIN PROTEIN (AFU_ORTHOLOGUE AFUA_1G09730)"/>
    <property type="match status" value="1"/>
</dbReference>
<evidence type="ECO:0000313" key="9">
    <source>
        <dbReference type="EMBL" id="PQK09424.1"/>
    </source>
</evidence>
<feature type="transmembrane region" description="Helical" evidence="7">
    <location>
        <begin position="319"/>
        <end position="337"/>
    </location>
</feature>
<accession>A0A2S7Y039</accession>
<dbReference type="CDD" id="cd03390">
    <property type="entry name" value="PAP2_containing_1_like"/>
    <property type="match status" value="1"/>
</dbReference>
<dbReference type="Pfam" id="PF01569">
    <property type="entry name" value="PAP2"/>
    <property type="match status" value="1"/>
</dbReference>
<dbReference type="AlphaFoldDB" id="A0A2S7Y039"/>
<dbReference type="SUPFAM" id="SSF48317">
    <property type="entry name" value="Acid phosphatase/Vanadium-dependent haloperoxidase"/>
    <property type="match status" value="1"/>
</dbReference>
<feature type="transmembrane region" description="Helical" evidence="7">
    <location>
        <begin position="76"/>
        <end position="97"/>
    </location>
</feature>
<protein>
    <recommendedName>
        <fullName evidence="8">Phosphatidic acid phosphatase type 2/haloperoxidase domain-containing protein</fullName>
    </recommendedName>
</protein>
<gene>
    <name evidence="9" type="ORF">BB8028_0001g14940</name>
</gene>
<evidence type="ECO:0000256" key="6">
    <source>
        <dbReference type="SAM" id="MobiDB-lite"/>
    </source>
</evidence>
<feature type="transmembrane region" description="Helical" evidence="7">
    <location>
        <begin position="20"/>
        <end position="45"/>
    </location>
</feature>
<sequence length="433" mass="47309">MPTYEKMAATGTAAALRQQFSIPLIASYIIDWILLAGLAVGSYVLGNIKPNFRNFSLADPNIAFPFADHETFSNKLLFVCCGVIPVIVVLVVTLIFVPGGTVPKGTPALLVWKRKLWELQITWLGLLMAVGSAWFFVSGLKNMCGKPRPDMLSRCKPDMANADKYIVGGFQITGANGHLYSAAICTETDESKLWDGFRSYPSGHASASAGGLIYLSLFLASKFAVTLPWIMPGSSDNASSHGAFPSRLGQAEARPQNGYEDGHDASWPLSAKRSTNEKIQGARMRAAAPPVFLLVITLVPFCLAITISASRWFNYRHHGFDILFGFLIGTICAIYSFRYYHMPIQDGAGWAWGPRSSARAFWAGVGNVGFVNARSDHVAESADMQAYPPTAVSRGGNQRSVQHPEATSQYNGQYSTEYEDVELQRLNQGDNRV</sequence>
<feature type="region of interest" description="Disordered" evidence="6">
    <location>
        <begin position="389"/>
        <end position="411"/>
    </location>
</feature>
<feature type="transmembrane region" description="Helical" evidence="7">
    <location>
        <begin position="291"/>
        <end position="313"/>
    </location>
</feature>
<comment type="caution">
    <text evidence="9">The sequence shown here is derived from an EMBL/GenBank/DDBJ whole genome shotgun (WGS) entry which is preliminary data.</text>
</comment>
<feature type="compositionally biased region" description="Polar residues" evidence="6">
    <location>
        <begin position="395"/>
        <end position="411"/>
    </location>
</feature>
<dbReference type="InterPro" id="IPR036938">
    <property type="entry name" value="PAP2/HPO_sf"/>
</dbReference>
<evidence type="ECO:0000313" key="10">
    <source>
        <dbReference type="Proteomes" id="UP000237441"/>
    </source>
</evidence>
<feature type="domain" description="Phosphatidic acid phosphatase type 2/haloperoxidase" evidence="8">
    <location>
        <begin position="124"/>
        <end position="341"/>
    </location>
</feature>
<name>A0A2S7Y039_BEABA</name>
<evidence type="ECO:0000256" key="5">
    <source>
        <dbReference type="ARBA" id="ARBA00023136"/>
    </source>
</evidence>
<dbReference type="GO" id="GO:0008195">
    <property type="term" value="F:phosphatidate phosphatase activity"/>
    <property type="evidence" value="ECO:0007669"/>
    <property type="project" value="TreeGrafter"/>
</dbReference>
<dbReference type="InterPro" id="IPR000326">
    <property type="entry name" value="PAP2/HPO"/>
</dbReference>
<dbReference type="EMBL" id="JRHA01000001">
    <property type="protein sequence ID" value="PQK09424.1"/>
    <property type="molecule type" value="Genomic_DNA"/>
</dbReference>
<keyword evidence="3 7" id="KW-0812">Transmembrane</keyword>
<evidence type="ECO:0000256" key="3">
    <source>
        <dbReference type="ARBA" id="ARBA00022692"/>
    </source>
</evidence>
<evidence type="ECO:0000256" key="2">
    <source>
        <dbReference type="ARBA" id="ARBA00008816"/>
    </source>
</evidence>
<keyword evidence="4 7" id="KW-1133">Transmembrane helix</keyword>
<organism evidence="9 10">
    <name type="scientific">Beauveria bassiana</name>
    <name type="common">White muscardine disease fungus</name>
    <name type="synonym">Tritirachium shiotae</name>
    <dbReference type="NCBI Taxonomy" id="176275"/>
    <lineage>
        <taxon>Eukaryota</taxon>
        <taxon>Fungi</taxon>
        <taxon>Dikarya</taxon>
        <taxon>Ascomycota</taxon>
        <taxon>Pezizomycotina</taxon>
        <taxon>Sordariomycetes</taxon>
        <taxon>Hypocreomycetidae</taxon>
        <taxon>Hypocreales</taxon>
        <taxon>Cordycipitaceae</taxon>
        <taxon>Beauveria</taxon>
    </lineage>
</organism>
<dbReference type="Gene3D" id="1.20.144.10">
    <property type="entry name" value="Phosphatidic acid phosphatase type 2/haloperoxidase"/>
    <property type="match status" value="1"/>
</dbReference>
<reference evidence="9 10" key="1">
    <citation type="submission" date="2016-07" db="EMBL/GenBank/DDBJ databases">
        <title>Comparative genomics of the entomopathogenic fungus Beauveria bassiana.</title>
        <authorList>
            <person name="Valero Jimenez C.A."/>
            <person name="Zwaan B.J."/>
            <person name="Van Kan J.A."/>
            <person name="Takken W."/>
            <person name="Debets A.J."/>
            <person name="Schoustra S.E."/>
            <person name="Koenraadt C.J."/>
        </authorList>
    </citation>
    <scope>NUCLEOTIDE SEQUENCE [LARGE SCALE GENOMIC DNA]</scope>
    <source>
        <strain evidence="9 10">ARSEF 8028</strain>
    </source>
</reference>
<comment type="subcellular location">
    <subcellularLocation>
        <location evidence="1">Membrane</location>
        <topology evidence="1">Multi-pass membrane protein</topology>
    </subcellularLocation>
</comment>
<keyword evidence="5 7" id="KW-0472">Membrane</keyword>
<evidence type="ECO:0000256" key="4">
    <source>
        <dbReference type="ARBA" id="ARBA00022989"/>
    </source>
</evidence>
<evidence type="ECO:0000259" key="8">
    <source>
        <dbReference type="Pfam" id="PF01569"/>
    </source>
</evidence>
<comment type="similarity">
    <text evidence="2">Belongs to the PA-phosphatase related phosphoesterase family.</text>
</comment>
<dbReference type="PANTHER" id="PTHR10165">
    <property type="entry name" value="LIPID PHOSPHATE PHOSPHATASE"/>
    <property type="match status" value="1"/>
</dbReference>
<feature type="transmembrane region" description="Helical" evidence="7">
    <location>
        <begin position="117"/>
        <end position="137"/>
    </location>
</feature>
<dbReference type="GO" id="GO:0046839">
    <property type="term" value="P:phospholipid dephosphorylation"/>
    <property type="evidence" value="ECO:0007669"/>
    <property type="project" value="TreeGrafter"/>
</dbReference>
<dbReference type="InterPro" id="IPR043216">
    <property type="entry name" value="PAP-like"/>
</dbReference>
<evidence type="ECO:0000256" key="7">
    <source>
        <dbReference type="SAM" id="Phobius"/>
    </source>
</evidence>
<proteinExistence type="inferred from homology"/>
<dbReference type="GO" id="GO:0006644">
    <property type="term" value="P:phospholipid metabolic process"/>
    <property type="evidence" value="ECO:0007669"/>
    <property type="project" value="InterPro"/>
</dbReference>
<dbReference type="OrthoDB" id="8907274at2759"/>
<evidence type="ECO:0000256" key="1">
    <source>
        <dbReference type="ARBA" id="ARBA00004141"/>
    </source>
</evidence>